<dbReference type="HOGENOM" id="CLU_020844_1_0_11"/>
<protein>
    <submittedName>
        <fullName evidence="2">Aminotransferase</fullName>
        <ecNumber evidence="2">2.6.1.-</ecNumber>
    </submittedName>
</protein>
<dbReference type="Pfam" id="PF01063">
    <property type="entry name" value="Aminotran_4"/>
    <property type="match status" value="1"/>
</dbReference>
<organism evidence="2 3">
    <name type="scientific">Tropheryma whipplei (strain Twist)</name>
    <name type="common">Whipple's bacillus</name>
    <dbReference type="NCBI Taxonomy" id="203267"/>
    <lineage>
        <taxon>Bacteria</taxon>
        <taxon>Bacillati</taxon>
        <taxon>Actinomycetota</taxon>
        <taxon>Actinomycetes</taxon>
        <taxon>Micrococcales</taxon>
        <taxon>Tropherymataceae</taxon>
        <taxon>Tropheryma</taxon>
    </lineage>
</organism>
<dbReference type="InterPro" id="IPR050571">
    <property type="entry name" value="Class-IV_PLP-Dep_Aminotrnsfr"/>
</dbReference>
<dbReference type="PANTHER" id="PTHR42743:SF11">
    <property type="entry name" value="AMINODEOXYCHORISMATE LYASE"/>
    <property type="match status" value="1"/>
</dbReference>
<dbReference type="InterPro" id="IPR001544">
    <property type="entry name" value="Aminotrans_IV"/>
</dbReference>
<dbReference type="SUPFAM" id="SSF56752">
    <property type="entry name" value="D-aminoacid aminotransferase-like PLP-dependent enzymes"/>
    <property type="match status" value="1"/>
</dbReference>
<evidence type="ECO:0000313" key="3">
    <source>
        <dbReference type="Proteomes" id="UP000002200"/>
    </source>
</evidence>
<comment type="similarity">
    <text evidence="1">Belongs to the class-IV pyridoxal-phosphate-dependent aminotransferase family.</text>
</comment>
<dbReference type="EC" id="2.6.1.-" evidence="2"/>
<dbReference type="EMBL" id="AE014184">
    <property type="protein sequence ID" value="AAO44630.1"/>
    <property type="molecule type" value="Genomic_DNA"/>
</dbReference>
<reference evidence="2 3" key="1">
    <citation type="journal article" date="2003" name="Genome Res.">
        <title>Tropheryma whipplei twist: a human pathogenic Actinobacteria with a reduced genome.</title>
        <authorList>
            <person name="Raoult D."/>
            <person name="Ogata H."/>
            <person name="Audic S."/>
            <person name="Robert C."/>
            <person name="Suhre K."/>
            <person name="Drancourt M."/>
            <person name="Claverie J.-M."/>
        </authorList>
    </citation>
    <scope>NUCLEOTIDE SEQUENCE [LARGE SCALE GENOMIC DNA]</scope>
    <source>
        <strain evidence="2 3">Twist</strain>
    </source>
</reference>
<dbReference type="Gene3D" id="3.30.470.10">
    <property type="match status" value="1"/>
</dbReference>
<dbReference type="GO" id="GO:0008483">
    <property type="term" value="F:transaminase activity"/>
    <property type="evidence" value="ECO:0007669"/>
    <property type="project" value="UniProtKB-KW"/>
</dbReference>
<dbReference type="AlphaFoldDB" id="Q83G06"/>
<dbReference type="GO" id="GO:0005829">
    <property type="term" value="C:cytosol"/>
    <property type="evidence" value="ECO:0007669"/>
    <property type="project" value="TreeGrafter"/>
</dbReference>
<proteinExistence type="inferred from homology"/>
<keyword evidence="3" id="KW-1185">Reference proteome</keyword>
<dbReference type="STRING" id="203267.TWT_533"/>
<dbReference type="GO" id="GO:0046394">
    <property type="term" value="P:carboxylic acid biosynthetic process"/>
    <property type="evidence" value="ECO:0007669"/>
    <property type="project" value="UniProtKB-ARBA"/>
</dbReference>
<dbReference type="RefSeq" id="WP_011096185.1">
    <property type="nucleotide sequence ID" value="NC_004572.3"/>
</dbReference>
<dbReference type="InterPro" id="IPR043132">
    <property type="entry name" value="BCAT-like_C"/>
</dbReference>
<dbReference type="GeneID" id="67388004"/>
<accession>Q83G06</accession>
<dbReference type="PANTHER" id="PTHR42743">
    <property type="entry name" value="AMINO-ACID AMINOTRANSFERASE"/>
    <property type="match status" value="1"/>
</dbReference>
<dbReference type="InterPro" id="IPR036038">
    <property type="entry name" value="Aminotransferase-like"/>
</dbReference>
<dbReference type="Proteomes" id="UP000002200">
    <property type="component" value="Chromosome"/>
</dbReference>
<dbReference type="KEGG" id="twh:TWT_533"/>
<keyword evidence="2" id="KW-0808">Transferase</keyword>
<keyword evidence="2" id="KW-0032">Aminotransferase</keyword>
<dbReference type="Gene3D" id="3.20.10.10">
    <property type="entry name" value="D-amino Acid Aminotransferase, subunit A, domain 2"/>
    <property type="match status" value="1"/>
</dbReference>
<evidence type="ECO:0000313" key="2">
    <source>
        <dbReference type="EMBL" id="AAO44630.1"/>
    </source>
</evidence>
<dbReference type="NCBIfam" id="NF005888">
    <property type="entry name" value="PRK07849.1-3"/>
    <property type="match status" value="1"/>
</dbReference>
<sequence>MNTEYLHVLWFNPDTDCEPRFYDVHHPLIPATSDAINRGVGVFETIGILSGRILNLDEHLERMCTSANRLGLRSIEPDRWRSLILQSAKKIADQERAGLRVVYARNSNRSYLAWIAAFAVRDPDALSKGIKVITLQRGVRSDAGRLYPWLLFGAKTVSYAVNMHALEVAQARGADDAIFLSEDGLVLEGTTSNLIAYNKGAFITPCPRTMSILPGTTQKRLFMLLEAEGKKTLETSVATEALYNSEGVWLTSSVRMITPVVSVDGNRVRFDPGLTDWLNELLARSAV</sequence>
<dbReference type="OrthoDB" id="3199344at2"/>
<dbReference type="InterPro" id="IPR043131">
    <property type="entry name" value="BCAT-like_N"/>
</dbReference>
<name>Q83G06_TROWT</name>
<gene>
    <name evidence="2" type="ordered locus">TWT_533</name>
</gene>
<evidence type="ECO:0000256" key="1">
    <source>
        <dbReference type="ARBA" id="ARBA00009320"/>
    </source>
</evidence>
<dbReference type="eggNOG" id="COG0115">
    <property type="taxonomic scope" value="Bacteria"/>
</dbReference>